<evidence type="ECO:0000256" key="5">
    <source>
        <dbReference type="ARBA" id="ARBA00022679"/>
    </source>
</evidence>
<dbReference type="InterPro" id="IPR005467">
    <property type="entry name" value="His_kinase_dom"/>
</dbReference>
<dbReference type="InterPro" id="IPR003661">
    <property type="entry name" value="HisK_dim/P_dom"/>
</dbReference>
<dbReference type="SUPFAM" id="SSF47384">
    <property type="entry name" value="Homodimeric domain of signal transducing histidine kinase"/>
    <property type="match status" value="1"/>
</dbReference>
<dbReference type="Pfam" id="PF00672">
    <property type="entry name" value="HAMP"/>
    <property type="match status" value="1"/>
</dbReference>
<dbReference type="PRINTS" id="PR00344">
    <property type="entry name" value="BCTRLSENSOR"/>
</dbReference>
<comment type="caution">
    <text evidence="13">The sequence shown here is derived from an EMBL/GenBank/DDBJ whole genome shotgun (WGS) entry which is preliminary data.</text>
</comment>
<dbReference type="InterPro" id="IPR003594">
    <property type="entry name" value="HATPase_dom"/>
</dbReference>
<evidence type="ECO:0000256" key="8">
    <source>
        <dbReference type="ARBA" id="ARBA00023136"/>
    </source>
</evidence>
<feature type="domain" description="Histidine kinase" evidence="11">
    <location>
        <begin position="260"/>
        <end position="477"/>
    </location>
</feature>
<dbReference type="FunFam" id="3.30.565.10:FF:000006">
    <property type="entry name" value="Sensor histidine kinase WalK"/>
    <property type="match status" value="1"/>
</dbReference>
<name>A0A9D1YCL1_9FIRM</name>
<dbReference type="InterPro" id="IPR036097">
    <property type="entry name" value="HisK_dim/P_sf"/>
</dbReference>
<dbReference type="InterPro" id="IPR004358">
    <property type="entry name" value="Sig_transdc_His_kin-like_C"/>
</dbReference>
<dbReference type="InterPro" id="IPR003660">
    <property type="entry name" value="HAMP_dom"/>
</dbReference>
<dbReference type="SUPFAM" id="SSF158472">
    <property type="entry name" value="HAMP domain-like"/>
    <property type="match status" value="1"/>
</dbReference>
<feature type="domain" description="HAMP" evidence="12">
    <location>
        <begin position="200"/>
        <end position="252"/>
    </location>
</feature>
<dbReference type="InterPro" id="IPR050736">
    <property type="entry name" value="Sensor_HK_Regulatory"/>
</dbReference>
<comment type="catalytic activity">
    <reaction evidence="1">
        <text>ATP + protein L-histidine = ADP + protein N-phospho-L-histidine.</text>
        <dbReference type="EC" id="2.7.13.3"/>
    </reaction>
</comment>
<evidence type="ECO:0000256" key="10">
    <source>
        <dbReference type="SAM" id="Phobius"/>
    </source>
</evidence>
<dbReference type="SMART" id="SM00387">
    <property type="entry name" value="HATPase_c"/>
    <property type="match status" value="1"/>
</dbReference>
<dbReference type="EMBL" id="DXDU01000096">
    <property type="protein sequence ID" value="HIY26676.1"/>
    <property type="molecule type" value="Genomic_DNA"/>
</dbReference>
<keyword evidence="7" id="KW-0902">Two-component regulatory system</keyword>
<evidence type="ECO:0000313" key="14">
    <source>
        <dbReference type="Proteomes" id="UP000823915"/>
    </source>
</evidence>
<dbReference type="Pfam" id="PF02518">
    <property type="entry name" value="HATPase_c"/>
    <property type="match status" value="1"/>
</dbReference>
<feature type="compositionally biased region" description="Basic and acidic residues" evidence="9">
    <location>
        <begin position="506"/>
        <end position="515"/>
    </location>
</feature>
<dbReference type="CDD" id="cd00075">
    <property type="entry name" value="HATPase"/>
    <property type="match status" value="1"/>
</dbReference>
<reference evidence="13" key="1">
    <citation type="journal article" date="2021" name="PeerJ">
        <title>Extensive microbial diversity within the chicken gut microbiome revealed by metagenomics and culture.</title>
        <authorList>
            <person name="Gilroy R."/>
            <person name="Ravi A."/>
            <person name="Getino M."/>
            <person name="Pursley I."/>
            <person name="Horton D.L."/>
            <person name="Alikhan N.F."/>
            <person name="Baker D."/>
            <person name="Gharbi K."/>
            <person name="Hall N."/>
            <person name="Watson M."/>
            <person name="Adriaenssens E.M."/>
            <person name="Foster-Nyarko E."/>
            <person name="Jarju S."/>
            <person name="Secka A."/>
            <person name="Antonio M."/>
            <person name="Oren A."/>
            <person name="Chaudhuri R.R."/>
            <person name="La Ragione R."/>
            <person name="Hildebrand F."/>
            <person name="Pallen M.J."/>
        </authorList>
    </citation>
    <scope>NUCLEOTIDE SEQUENCE</scope>
    <source>
        <strain evidence="13">1282</strain>
    </source>
</reference>
<feature type="region of interest" description="Disordered" evidence="9">
    <location>
        <begin position="477"/>
        <end position="540"/>
    </location>
</feature>
<proteinExistence type="predicted"/>
<evidence type="ECO:0000256" key="1">
    <source>
        <dbReference type="ARBA" id="ARBA00000085"/>
    </source>
</evidence>
<evidence type="ECO:0000259" key="11">
    <source>
        <dbReference type="PROSITE" id="PS50109"/>
    </source>
</evidence>
<dbReference type="SMART" id="SM00388">
    <property type="entry name" value="HisKA"/>
    <property type="match status" value="1"/>
</dbReference>
<dbReference type="SUPFAM" id="SSF55874">
    <property type="entry name" value="ATPase domain of HSP90 chaperone/DNA topoisomerase II/histidine kinase"/>
    <property type="match status" value="1"/>
</dbReference>
<dbReference type="Gene3D" id="3.30.565.10">
    <property type="entry name" value="Histidine kinase-like ATPase, C-terminal domain"/>
    <property type="match status" value="1"/>
</dbReference>
<evidence type="ECO:0000256" key="3">
    <source>
        <dbReference type="ARBA" id="ARBA00012438"/>
    </source>
</evidence>
<keyword evidence="6" id="KW-0418">Kinase</keyword>
<dbReference type="EC" id="2.7.13.3" evidence="3"/>
<evidence type="ECO:0000259" key="12">
    <source>
        <dbReference type="PROSITE" id="PS50885"/>
    </source>
</evidence>
<dbReference type="FunFam" id="1.10.287.130:FF:000001">
    <property type="entry name" value="Two-component sensor histidine kinase"/>
    <property type="match status" value="1"/>
</dbReference>
<dbReference type="SMART" id="SM00304">
    <property type="entry name" value="HAMP"/>
    <property type="match status" value="1"/>
</dbReference>
<dbReference type="Proteomes" id="UP000823915">
    <property type="component" value="Unassembled WGS sequence"/>
</dbReference>
<sequence>MQRSIFKRYLGITMGIILLSFILLGSMMLLFFRSYWREEKKDLLTQNAQSISTMATRLFLTQKDSNAYELQTDVLQGFISAFSISIDADIFLTDLEGNVLLGNYANSRLETPEKVPGQAVSQAVKGMYESWGTFGGQYQGSYYTIGVPMNVLDGPCVGAVFAATSAATVDAYQTEAIKIFLIAAVAALAVTFCVVGAFAYRMVRPLRQMSAAARSFGAGDFSVRVPVTSTDELGQLALSFNNMANSLTNSEGMRRSFIANVSHELKTPMTTIAGFIDGILDGTIPQGEQKKYLEVVSSEVKRLSRLVKSMLDLSRIDSGEMKIHPAEFDITHTIVTALLTFEQRIDERRLEIQGLEDLGPLQVWGDQDLLHQVVYNLIENAVKFTDEGGTISFLVTDGIDRTTVVIQNTGPGIAPEDLPMVFDRFYKGDKSRSRDKNGMGLGLYLVRTILQLHGGDIGVSSVQGQYTRFEFYLPKRKEPPKLKEPAPPRGKEPKTPARKESRHKGRETQPREAQPREGQPPLEPPQAPVGEAPKEPEGKE</sequence>
<comment type="subcellular location">
    <subcellularLocation>
        <location evidence="2">Membrane</location>
    </subcellularLocation>
</comment>
<dbReference type="PROSITE" id="PS50885">
    <property type="entry name" value="HAMP"/>
    <property type="match status" value="1"/>
</dbReference>
<protein>
    <recommendedName>
        <fullName evidence="3">histidine kinase</fullName>
        <ecNumber evidence="3">2.7.13.3</ecNumber>
    </recommendedName>
</protein>
<dbReference type="PROSITE" id="PS50109">
    <property type="entry name" value="HIS_KIN"/>
    <property type="match status" value="1"/>
</dbReference>
<dbReference type="CDD" id="cd06225">
    <property type="entry name" value="HAMP"/>
    <property type="match status" value="1"/>
</dbReference>
<dbReference type="CDD" id="cd00082">
    <property type="entry name" value="HisKA"/>
    <property type="match status" value="1"/>
</dbReference>
<feature type="compositionally biased region" description="Basic and acidic residues" evidence="9">
    <location>
        <begin position="477"/>
        <end position="499"/>
    </location>
</feature>
<dbReference type="Gene3D" id="1.10.287.130">
    <property type="match status" value="1"/>
</dbReference>
<feature type="transmembrane region" description="Helical" evidence="10">
    <location>
        <begin position="179"/>
        <end position="200"/>
    </location>
</feature>
<reference evidence="13" key="2">
    <citation type="submission" date="2021-04" db="EMBL/GenBank/DDBJ databases">
        <authorList>
            <person name="Gilroy R."/>
        </authorList>
    </citation>
    <scope>NUCLEOTIDE SEQUENCE</scope>
    <source>
        <strain evidence="13">1282</strain>
    </source>
</reference>
<evidence type="ECO:0000256" key="4">
    <source>
        <dbReference type="ARBA" id="ARBA00022553"/>
    </source>
</evidence>
<dbReference type="GO" id="GO:0016020">
    <property type="term" value="C:membrane"/>
    <property type="evidence" value="ECO:0007669"/>
    <property type="project" value="UniProtKB-SubCell"/>
</dbReference>
<accession>A0A9D1YCL1</accession>
<keyword evidence="10" id="KW-1133">Transmembrane helix</keyword>
<dbReference type="InterPro" id="IPR036890">
    <property type="entry name" value="HATPase_C_sf"/>
</dbReference>
<evidence type="ECO:0000313" key="13">
    <source>
        <dbReference type="EMBL" id="HIY26676.1"/>
    </source>
</evidence>
<evidence type="ECO:0000256" key="9">
    <source>
        <dbReference type="SAM" id="MobiDB-lite"/>
    </source>
</evidence>
<keyword evidence="10" id="KW-0812">Transmembrane</keyword>
<dbReference type="PANTHER" id="PTHR43711:SF1">
    <property type="entry name" value="HISTIDINE KINASE 1"/>
    <property type="match status" value="1"/>
</dbReference>
<evidence type="ECO:0000256" key="2">
    <source>
        <dbReference type="ARBA" id="ARBA00004370"/>
    </source>
</evidence>
<dbReference type="Gene3D" id="6.10.340.10">
    <property type="match status" value="1"/>
</dbReference>
<organism evidence="13 14">
    <name type="scientific">Candidatus Acutalibacter pullistercoris</name>
    <dbReference type="NCBI Taxonomy" id="2838418"/>
    <lineage>
        <taxon>Bacteria</taxon>
        <taxon>Bacillati</taxon>
        <taxon>Bacillota</taxon>
        <taxon>Clostridia</taxon>
        <taxon>Eubacteriales</taxon>
        <taxon>Acutalibacteraceae</taxon>
        <taxon>Acutalibacter</taxon>
    </lineage>
</organism>
<evidence type="ECO:0000256" key="6">
    <source>
        <dbReference type="ARBA" id="ARBA00022777"/>
    </source>
</evidence>
<dbReference type="Pfam" id="PF00512">
    <property type="entry name" value="HisKA"/>
    <property type="match status" value="1"/>
</dbReference>
<keyword evidence="4" id="KW-0597">Phosphoprotein</keyword>
<feature type="transmembrane region" description="Helical" evidence="10">
    <location>
        <begin position="12"/>
        <end position="32"/>
    </location>
</feature>
<evidence type="ECO:0000256" key="7">
    <source>
        <dbReference type="ARBA" id="ARBA00023012"/>
    </source>
</evidence>
<keyword evidence="5" id="KW-0808">Transferase</keyword>
<keyword evidence="8 10" id="KW-0472">Membrane</keyword>
<dbReference type="PANTHER" id="PTHR43711">
    <property type="entry name" value="TWO-COMPONENT HISTIDINE KINASE"/>
    <property type="match status" value="1"/>
</dbReference>
<dbReference type="GO" id="GO:0000155">
    <property type="term" value="F:phosphorelay sensor kinase activity"/>
    <property type="evidence" value="ECO:0007669"/>
    <property type="project" value="InterPro"/>
</dbReference>
<gene>
    <name evidence="13" type="ORF">H9838_05810</name>
</gene>
<dbReference type="AlphaFoldDB" id="A0A9D1YCL1"/>